<dbReference type="InterPro" id="IPR050792">
    <property type="entry name" value="ADP-ribosylglycohydrolase"/>
</dbReference>
<dbReference type="EMBL" id="JAPQFJ010000028">
    <property type="protein sequence ID" value="MCY6960432.1"/>
    <property type="molecule type" value="Genomic_DNA"/>
</dbReference>
<dbReference type="SUPFAM" id="SSF101478">
    <property type="entry name" value="ADP-ribosylglycohydrolase"/>
    <property type="match status" value="1"/>
</dbReference>
<dbReference type="Proteomes" id="UP001144612">
    <property type="component" value="Unassembled WGS sequence"/>
</dbReference>
<evidence type="ECO:0000313" key="2">
    <source>
        <dbReference type="Proteomes" id="UP001144612"/>
    </source>
</evidence>
<gene>
    <name evidence="1" type="ORF">OW729_17635</name>
</gene>
<dbReference type="InterPro" id="IPR005502">
    <property type="entry name" value="Ribosyl_crysJ1"/>
</dbReference>
<comment type="caution">
    <text evidence="1">The sequence shown here is derived from an EMBL/GenBank/DDBJ whole genome shotgun (WGS) entry which is preliminary data.</text>
</comment>
<dbReference type="PANTHER" id="PTHR16222:SF12">
    <property type="entry name" value="ADP-RIBOSYLGLYCOHYDROLASE-RELATED"/>
    <property type="match status" value="1"/>
</dbReference>
<protein>
    <submittedName>
        <fullName evidence="1">ADP-ribosylglycohydrolase family protein</fullName>
    </submittedName>
</protein>
<dbReference type="RefSeq" id="WP_268062869.1">
    <property type="nucleotide sequence ID" value="NZ_JAPQFJ010000028.1"/>
</dbReference>
<reference evidence="1" key="1">
    <citation type="submission" date="2022-12" db="EMBL/GenBank/DDBJ databases">
        <title>Clostridium sp. nov., isolated from industrial wastewater.</title>
        <authorList>
            <person name="Jiayan W."/>
        </authorList>
    </citation>
    <scope>NUCLEOTIDE SEQUENCE</scope>
    <source>
        <strain evidence="1">ZC22-4</strain>
    </source>
</reference>
<keyword evidence="2" id="KW-1185">Reference proteome</keyword>
<organism evidence="1 2">
    <name type="scientific">Clostridium brassicae</name>
    <dbReference type="NCBI Taxonomy" id="2999072"/>
    <lineage>
        <taxon>Bacteria</taxon>
        <taxon>Bacillati</taxon>
        <taxon>Bacillota</taxon>
        <taxon>Clostridia</taxon>
        <taxon>Eubacteriales</taxon>
        <taxon>Clostridiaceae</taxon>
        <taxon>Clostridium</taxon>
    </lineage>
</organism>
<proteinExistence type="predicted"/>
<dbReference type="Gene3D" id="1.10.4080.10">
    <property type="entry name" value="ADP-ribosylation/Crystallin J1"/>
    <property type="match status" value="1"/>
</dbReference>
<dbReference type="PANTHER" id="PTHR16222">
    <property type="entry name" value="ADP-RIBOSYLGLYCOHYDROLASE"/>
    <property type="match status" value="1"/>
</dbReference>
<accession>A0ABT4DDP7</accession>
<name>A0ABT4DDP7_9CLOT</name>
<dbReference type="Pfam" id="PF03747">
    <property type="entry name" value="ADP_ribosyl_GH"/>
    <property type="match status" value="1"/>
</dbReference>
<evidence type="ECO:0000313" key="1">
    <source>
        <dbReference type="EMBL" id="MCY6960432.1"/>
    </source>
</evidence>
<sequence length="296" mass="33817">MKHIDRIRGGLFGVACGDALHRCLKNIRNKKIYKGSIKDIKQYYLIYGDGKVTDDTRMMVAIAKSVVESPEDPIDLMGKRFIEIHYNNPINLGLTIRVAIGEYEKCKDWKKAALKTHLRLGGRSEGNGTLMRTIPIALYYDDIHKMTNITKKQSNLTHYSRNASEACIFYNILAYSYVRGEDKYEAFINNVKRFPEYQDILDKGENSFTKTGCAVDTLKCSLWCFLNTESYEEAIIKAMNVYDNKDTVATIAGGIAGVYYGYSGIDKVWKQNLAIKEELLNISDKFWLNNNVYLTQ</sequence>
<dbReference type="InterPro" id="IPR036705">
    <property type="entry name" value="Ribosyl_crysJ1_sf"/>
</dbReference>